<dbReference type="SUPFAM" id="SSF55874">
    <property type="entry name" value="ATPase domain of HSP90 chaperone/DNA topoisomerase II/histidine kinase"/>
    <property type="match status" value="1"/>
</dbReference>
<evidence type="ECO:0000256" key="8">
    <source>
        <dbReference type="SAM" id="Phobius"/>
    </source>
</evidence>
<dbReference type="InterPro" id="IPR036097">
    <property type="entry name" value="HisK_dim/P_sf"/>
</dbReference>
<evidence type="ECO:0000256" key="6">
    <source>
        <dbReference type="ARBA" id="ARBA00022777"/>
    </source>
</evidence>
<keyword evidence="6 10" id="KW-0418">Kinase</keyword>
<evidence type="ECO:0000313" key="10">
    <source>
        <dbReference type="EMBL" id="MEA5258725.1"/>
    </source>
</evidence>
<dbReference type="Pfam" id="PF02518">
    <property type="entry name" value="HATPase_c"/>
    <property type="match status" value="1"/>
</dbReference>
<dbReference type="PANTHER" id="PTHR45436">
    <property type="entry name" value="SENSOR HISTIDINE KINASE YKOH"/>
    <property type="match status" value="1"/>
</dbReference>
<dbReference type="CDD" id="cd00082">
    <property type="entry name" value="HisKA"/>
    <property type="match status" value="1"/>
</dbReference>
<dbReference type="EC" id="2.7.13.3" evidence="2"/>
<dbReference type="Gene3D" id="1.10.287.130">
    <property type="match status" value="1"/>
</dbReference>
<name>A0ABU5QP84_9BACT</name>
<evidence type="ECO:0000256" key="2">
    <source>
        <dbReference type="ARBA" id="ARBA00012438"/>
    </source>
</evidence>
<dbReference type="RefSeq" id="WP_323250027.1">
    <property type="nucleotide sequence ID" value="NZ_JAYFUL010000020.1"/>
</dbReference>
<dbReference type="Proteomes" id="UP001304671">
    <property type="component" value="Unassembled WGS sequence"/>
</dbReference>
<proteinExistence type="predicted"/>
<dbReference type="InterPro" id="IPR050428">
    <property type="entry name" value="TCS_sensor_his_kinase"/>
</dbReference>
<keyword evidence="11" id="KW-1185">Reference proteome</keyword>
<dbReference type="Gene3D" id="3.30.565.10">
    <property type="entry name" value="Histidine kinase-like ATPase, C-terminal domain"/>
    <property type="match status" value="1"/>
</dbReference>
<keyword evidence="7 8" id="KW-1133">Transmembrane helix</keyword>
<dbReference type="SMART" id="SM00388">
    <property type="entry name" value="HisKA"/>
    <property type="match status" value="1"/>
</dbReference>
<dbReference type="EMBL" id="JAYFUL010000020">
    <property type="protein sequence ID" value="MEA5258725.1"/>
    <property type="molecule type" value="Genomic_DNA"/>
</dbReference>
<dbReference type="InterPro" id="IPR003594">
    <property type="entry name" value="HATPase_dom"/>
</dbReference>
<comment type="caution">
    <text evidence="10">The sequence shown here is derived from an EMBL/GenBank/DDBJ whole genome shotgun (WGS) entry which is preliminary data.</text>
</comment>
<reference evidence="10 11" key="1">
    <citation type="submission" date="2023-12" db="EMBL/GenBank/DDBJ databases">
        <title>Novel species of the genus Arcicella isolated from rivers.</title>
        <authorList>
            <person name="Lu H."/>
        </authorList>
    </citation>
    <scope>NUCLEOTIDE SEQUENCE [LARGE SCALE GENOMIC DNA]</scope>
    <source>
        <strain evidence="10 11">LMG 21963</strain>
    </source>
</reference>
<protein>
    <recommendedName>
        <fullName evidence="2">histidine kinase</fullName>
        <ecNumber evidence="2">2.7.13.3</ecNumber>
    </recommendedName>
</protein>
<dbReference type="SUPFAM" id="SSF47384">
    <property type="entry name" value="Homodimeric domain of signal transducing histidine kinase"/>
    <property type="match status" value="1"/>
</dbReference>
<keyword evidence="5 8" id="KW-0812">Transmembrane</keyword>
<organism evidence="10 11">
    <name type="scientific">Arcicella aquatica</name>
    <dbReference type="NCBI Taxonomy" id="217141"/>
    <lineage>
        <taxon>Bacteria</taxon>
        <taxon>Pseudomonadati</taxon>
        <taxon>Bacteroidota</taxon>
        <taxon>Cytophagia</taxon>
        <taxon>Cytophagales</taxon>
        <taxon>Flectobacillaceae</taxon>
        <taxon>Arcicella</taxon>
    </lineage>
</organism>
<evidence type="ECO:0000259" key="9">
    <source>
        <dbReference type="PROSITE" id="PS50109"/>
    </source>
</evidence>
<dbReference type="InterPro" id="IPR005467">
    <property type="entry name" value="His_kinase_dom"/>
</dbReference>
<comment type="catalytic activity">
    <reaction evidence="1">
        <text>ATP + protein L-histidine = ADP + protein N-phospho-L-histidine.</text>
        <dbReference type="EC" id="2.7.13.3"/>
    </reaction>
</comment>
<dbReference type="GO" id="GO:0016301">
    <property type="term" value="F:kinase activity"/>
    <property type="evidence" value="ECO:0007669"/>
    <property type="project" value="UniProtKB-KW"/>
</dbReference>
<evidence type="ECO:0000256" key="5">
    <source>
        <dbReference type="ARBA" id="ARBA00022692"/>
    </source>
</evidence>
<dbReference type="SMART" id="SM00387">
    <property type="entry name" value="HATPase_c"/>
    <property type="match status" value="1"/>
</dbReference>
<evidence type="ECO:0000313" key="11">
    <source>
        <dbReference type="Proteomes" id="UP001304671"/>
    </source>
</evidence>
<dbReference type="Pfam" id="PF00512">
    <property type="entry name" value="HisKA"/>
    <property type="match status" value="1"/>
</dbReference>
<sequence length="421" mass="48817">MKLLLKTALYLSLASLPIAIFGVLMLNWFIHKSTLHEIDELLISHFKVVQKRLNEFPPSQFNLLTIDDNPHLAIIPASINIQPYLMDSTEIDLRENHKTAIRVLKGSVVTPQHNFLVTLKQPYEEFEEIAAKLSVGVGLCFLGLLLLMLFLNFMVYRQLWKPFNGIIDKLRVYQINKQSETFFQPEATEEFNLLSQTLQLMIERIGKQFRLQKQFTENASHEIQTPIAVISLELETLLQSENLPEKEILHIQKSTEALQKISQLNKSLLLLTKIENNQFSEAVAVDMSVLVKGLLDTYQAFAEHREIVIKKEIQDNQYLWINPYLAEILVGNLLKNAIRYNQKQGEINCILHQNLLIIRNKGEALPFPVEQLFHRFVKHPNHPEATGLGLAIVHQIAEYYDLKLFYQFNEAENEHIFEVKW</sequence>
<dbReference type="PANTHER" id="PTHR45436:SF5">
    <property type="entry name" value="SENSOR HISTIDINE KINASE TRCS"/>
    <property type="match status" value="1"/>
</dbReference>
<evidence type="ECO:0000256" key="1">
    <source>
        <dbReference type="ARBA" id="ARBA00000085"/>
    </source>
</evidence>
<evidence type="ECO:0000256" key="3">
    <source>
        <dbReference type="ARBA" id="ARBA00022553"/>
    </source>
</evidence>
<gene>
    <name evidence="10" type="ORF">VB264_13090</name>
</gene>
<keyword evidence="4" id="KW-0808">Transferase</keyword>
<keyword evidence="3" id="KW-0597">Phosphoprotein</keyword>
<dbReference type="InterPro" id="IPR036890">
    <property type="entry name" value="HATPase_C_sf"/>
</dbReference>
<evidence type="ECO:0000256" key="4">
    <source>
        <dbReference type="ARBA" id="ARBA00022679"/>
    </source>
</evidence>
<feature type="domain" description="Histidine kinase" evidence="9">
    <location>
        <begin position="218"/>
        <end position="421"/>
    </location>
</feature>
<feature type="transmembrane region" description="Helical" evidence="8">
    <location>
        <begin position="129"/>
        <end position="151"/>
    </location>
</feature>
<evidence type="ECO:0000256" key="7">
    <source>
        <dbReference type="ARBA" id="ARBA00022989"/>
    </source>
</evidence>
<keyword evidence="8" id="KW-0472">Membrane</keyword>
<feature type="transmembrane region" description="Helical" evidence="8">
    <location>
        <begin position="7"/>
        <end position="30"/>
    </location>
</feature>
<dbReference type="PROSITE" id="PS50109">
    <property type="entry name" value="HIS_KIN"/>
    <property type="match status" value="1"/>
</dbReference>
<accession>A0ABU5QP84</accession>
<dbReference type="InterPro" id="IPR003661">
    <property type="entry name" value="HisK_dim/P_dom"/>
</dbReference>